<evidence type="ECO:0000256" key="3">
    <source>
        <dbReference type="ARBA" id="ARBA00008961"/>
    </source>
</evidence>
<keyword evidence="5" id="KW-0732">Signal</keyword>
<gene>
    <name evidence="11" type="ORF">QR680_015828</name>
</gene>
<proteinExistence type="inferred from homology"/>
<evidence type="ECO:0000256" key="7">
    <source>
        <dbReference type="ARBA" id="ARBA00023034"/>
    </source>
</evidence>
<dbReference type="EMBL" id="JAUCMV010000004">
    <property type="protein sequence ID" value="KAK0401509.1"/>
    <property type="molecule type" value="Genomic_DNA"/>
</dbReference>
<name>A0AA39LLJ6_9BILA</name>
<feature type="coiled-coil region" evidence="9">
    <location>
        <begin position="132"/>
        <end position="166"/>
    </location>
</feature>
<comment type="similarity">
    <text evidence="3">Belongs to the KISH family.</text>
</comment>
<keyword evidence="4 10" id="KW-0812">Transmembrane</keyword>
<sequence>MWCFSICEHPIGCAKRIFVKHLFFIELFVLRWTALLREGAEAAKLSAIFNFQSLISVLLLLICTCTYLRSLVPNIIDRNKEGLLGVFWKCARIGERRSFLLILLDVFIQHSQKLVLTLLLQDTMDTELMKLKENLLKEIVALKTQVREAVAKKEAIEAESEAVMEERAESVQRYLELKESEAQES</sequence>
<evidence type="ECO:0000256" key="4">
    <source>
        <dbReference type="ARBA" id="ARBA00022692"/>
    </source>
</evidence>
<keyword evidence="6 10" id="KW-1133">Transmembrane helix</keyword>
<dbReference type="Pfam" id="PF06842">
    <property type="entry name" value="DUF1242"/>
    <property type="match status" value="1"/>
</dbReference>
<dbReference type="GO" id="GO:0000139">
    <property type="term" value="C:Golgi membrane"/>
    <property type="evidence" value="ECO:0007669"/>
    <property type="project" value="UniProtKB-SubCell"/>
</dbReference>
<keyword evidence="9" id="KW-0175">Coiled coil</keyword>
<protein>
    <recommendedName>
        <fullName evidence="13">Protein kish-B</fullName>
    </recommendedName>
</protein>
<keyword evidence="7" id="KW-0333">Golgi apparatus</keyword>
<evidence type="ECO:0000256" key="10">
    <source>
        <dbReference type="SAM" id="Phobius"/>
    </source>
</evidence>
<evidence type="ECO:0000256" key="1">
    <source>
        <dbReference type="ARBA" id="ARBA00002154"/>
    </source>
</evidence>
<dbReference type="InterPro" id="IPR009653">
    <property type="entry name" value="Ksh1"/>
</dbReference>
<reference evidence="11" key="1">
    <citation type="submission" date="2023-06" db="EMBL/GenBank/DDBJ databases">
        <title>Genomic analysis of the entomopathogenic nematode Steinernema hermaphroditum.</title>
        <authorList>
            <person name="Schwarz E.M."/>
            <person name="Heppert J.K."/>
            <person name="Baniya A."/>
            <person name="Schwartz H.T."/>
            <person name="Tan C.-H."/>
            <person name="Antoshechkin I."/>
            <person name="Sternberg P.W."/>
            <person name="Goodrich-Blair H."/>
            <person name="Dillman A.R."/>
        </authorList>
    </citation>
    <scope>NUCLEOTIDE SEQUENCE</scope>
    <source>
        <strain evidence="11">PS9179</strain>
        <tissue evidence="11">Whole animal</tissue>
    </source>
</reference>
<dbReference type="InterPro" id="IPR051523">
    <property type="entry name" value="KISH_domain"/>
</dbReference>
<evidence type="ECO:0000256" key="5">
    <source>
        <dbReference type="ARBA" id="ARBA00022729"/>
    </source>
</evidence>
<evidence type="ECO:0000256" key="6">
    <source>
        <dbReference type="ARBA" id="ARBA00022989"/>
    </source>
</evidence>
<dbReference type="AlphaFoldDB" id="A0AA39LLJ6"/>
<dbReference type="PANTHER" id="PTHR13229">
    <property type="entry name" value="PROTEIN KISH-A"/>
    <property type="match status" value="1"/>
</dbReference>
<evidence type="ECO:0008006" key="13">
    <source>
        <dbReference type="Google" id="ProtNLM"/>
    </source>
</evidence>
<dbReference type="Proteomes" id="UP001175271">
    <property type="component" value="Unassembled WGS sequence"/>
</dbReference>
<comment type="function">
    <text evidence="1">Involved in the early part of the secretory pathway.</text>
</comment>
<evidence type="ECO:0000256" key="9">
    <source>
        <dbReference type="SAM" id="Coils"/>
    </source>
</evidence>
<accession>A0AA39LLJ6</accession>
<evidence type="ECO:0000313" key="12">
    <source>
        <dbReference type="Proteomes" id="UP001175271"/>
    </source>
</evidence>
<evidence type="ECO:0000313" key="11">
    <source>
        <dbReference type="EMBL" id="KAK0401509.1"/>
    </source>
</evidence>
<keyword evidence="12" id="KW-1185">Reference proteome</keyword>
<evidence type="ECO:0000256" key="8">
    <source>
        <dbReference type="ARBA" id="ARBA00023136"/>
    </source>
</evidence>
<comment type="subcellular location">
    <subcellularLocation>
        <location evidence="2">Golgi apparatus membrane</location>
        <topology evidence="2">Single-pass type I membrane protein</topology>
    </subcellularLocation>
</comment>
<comment type="caution">
    <text evidence="11">The sequence shown here is derived from an EMBL/GenBank/DDBJ whole genome shotgun (WGS) entry which is preliminary data.</text>
</comment>
<evidence type="ECO:0000256" key="2">
    <source>
        <dbReference type="ARBA" id="ARBA00004614"/>
    </source>
</evidence>
<feature type="transmembrane region" description="Helical" evidence="10">
    <location>
        <begin position="17"/>
        <end position="35"/>
    </location>
</feature>
<organism evidence="11 12">
    <name type="scientific">Steinernema hermaphroditum</name>
    <dbReference type="NCBI Taxonomy" id="289476"/>
    <lineage>
        <taxon>Eukaryota</taxon>
        <taxon>Metazoa</taxon>
        <taxon>Ecdysozoa</taxon>
        <taxon>Nematoda</taxon>
        <taxon>Chromadorea</taxon>
        <taxon>Rhabditida</taxon>
        <taxon>Tylenchina</taxon>
        <taxon>Panagrolaimomorpha</taxon>
        <taxon>Strongyloidoidea</taxon>
        <taxon>Steinernematidae</taxon>
        <taxon>Steinernema</taxon>
    </lineage>
</organism>
<keyword evidence="8 10" id="KW-0472">Membrane</keyword>
<feature type="transmembrane region" description="Helical" evidence="10">
    <location>
        <begin position="47"/>
        <end position="68"/>
    </location>
</feature>